<keyword evidence="5" id="KW-0963">Cytoplasm</keyword>
<name>A0AA91PV00_CLALS</name>
<evidence type="ECO:0000313" key="10">
    <source>
        <dbReference type="Proteomes" id="UP000195602"/>
    </source>
</evidence>
<dbReference type="FunFam" id="3.40.50.1360:FF:000005">
    <property type="entry name" value="6-phosphogluconolactonase"/>
    <property type="match status" value="1"/>
</dbReference>
<dbReference type="PANTHER" id="PTHR11054:SF24">
    <property type="entry name" value="6-PHOSPHOGLUCONOLACTONASE 3-RELATED"/>
    <property type="match status" value="1"/>
</dbReference>
<comment type="similarity">
    <text evidence="4 7">Belongs to the glucosamine/galactosamine-6-phosphate isomerase family. 6-phosphogluconolactonase subfamily.</text>
</comment>
<comment type="subcellular location">
    <subcellularLocation>
        <location evidence="2">Cytoplasm</location>
    </subcellularLocation>
</comment>
<dbReference type="OMA" id="YQLFEFE"/>
<comment type="caution">
    <text evidence="9">The sequence shown here is derived from an EMBL/GenBank/DDBJ whole genome shotgun (WGS) entry which is preliminary data.</text>
</comment>
<feature type="domain" description="Glucosamine/galactosamine-6-phosphate isomerase" evidence="8">
    <location>
        <begin position="10"/>
        <end position="237"/>
    </location>
</feature>
<sequence>MVQVYSHKESTDVANAVGSYILKAQNEALSKSTNFKVAVSGGSLGKVLKAALIDNNQLAGQVQWDKWEVFFSDERLVPLDHADSNYGLFKTMVLDNLESVKPTVHTIDTTLLTGKDGQLEGSDNSQDEAIARAYERILPKDIKIDLVLLGCGPDGHTCSLFPGHALLKEENELISLIRDSPKPPPRRITFTFPVLRKAGAIAFVAEGEGKAPVIDEIFNKKSSLPCKLVNDLDVPVVWFVNDAAIKGVNVPASKY</sequence>
<dbReference type="SUPFAM" id="SSF100950">
    <property type="entry name" value="NagB/RpiA/CoA transferase-like"/>
    <property type="match status" value="1"/>
</dbReference>
<evidence type="ECO:0000256" key="2">
    <source>
        <dbReference type="ARBA" id="ARBA00004496"/>
    </source>
</evidence>
<dbReference type="EMBL" id="LYUB02000028">
    <property type="protein sequence ID" value="OVF04323.1"/>
    <property type="molecule type" value="Genomic_DNA"/>
</dbReference>
<evidence type="ECO:0000313" key="9">
    <source>
        <dbReference type="EMBL" id="OVF04323.1"/>
    </source>
</evidence>
<gene>
    <name evidence="9" type="ORF">A9F13_28g00220</name>
</gene>
<dbReference type="GO" id="GO:0005975">
    <property type="term" value="P:carbohydrate metabolic process"/>
    <property type="evidence" value="ECO:0007669"/>
    <property type="project" value="InterPro"/>
</dbReference>
<organism evidence="9 10">
    <name type="scientific">Clavispora lusitaniae</name>
    <name type="common">Candida lusitaniae</name>
    <dbReference type="NCBI Taxonomy" id="36911"/>
    <lineage>
        <taxon>Eukaryota</taxon>
        <taxon>Fungi</taxon>
        <taxon>Dikarya</taxon>
        <taxon>Ascomycota</taxon>
        <taxon>Saccharomycotina</taxon>
        <taxon>Pichiomycetes</taxon>
        <taxon>Metschnikowiaceae</taxon>
        <taxon>Clavispora</taxon>
    </lineage>
</organism>
<keyword evidence="6" id="KW-0378">Hydrolase</keyword>
<accession>A0AA91PV00</accession>
<dbReference type="Gene3D" id="3.40.50.1360">
    <property type="match status" value="1"/>
</dbReference>
<proteinExistence type="inferred from homology"/>
<evidence type="ECO:0000256" key="1">
    <source>
        <dbReference type="ARBA" id="ARBA00000832"/>
    </source>
</evidence>
<evidence type="ECO:0000256" key="5">
    <source>
        <dbReference type="ARBA" id="ARBA00022490"/>
    </source>
</evidence>
<reference evidence="9 10" key="1">
    <citation type="submission" date="2017-04" db="EMBL/GenBank/DDBJ databases">
        <title>Draft genome of the yeast Clavispora lusitaniae type strain CBS 6936.</title>
        <authorList>
            <person name="Durrens P."/>
            <person name="Klopp C."/>
            <person name="Biteau N."/>
            <person name="Fitton-Ouhabi V."/>
            <person name="Dementhon K."/>
            <person name="Accoceberry I."/>
            <person name="Sherman D.J."/>
            <person name="Noel T."/>
        </authorList>
    </citation>
    <scope>NUCLEOTIDE SEQUENCE [LARGE SCALE GENOMIC DNA]</scope>
    <source>
        <strain evidence="9 10">CBS 6936</strain>
    </source>
</reference>
<dbReference type="InterPro" id="IPR006148">
    <property type="entry name" value="Glc/Gal-6P_isomerase"/>
</dbReference>
<evidence type="ECO:0000256" key="3">
    <source>
        <dbReference type="ARBA" id="ARBA00004961"/>
    </source>
</evidence>
<comment type="pathway">
    <text evidence="3">Carbohydrate degradation; pentose phosphate pathway; D-ribulose 5-phosphate from D-glucose 6-phosphate (oxidative stage): step 2/3.</text>
</comment>
<evidence type="ECO:0000256" key="4">
    <source>
        <dbReference type="ARBA" id="ARBA00010662"/>
    </source>
</evidence>
<dbReference type="Proteomes" id="UP000195602">
    <property type="component" value="Unassembled WGS sequence"/>
</dbReference>
<dbReference type="GO" id="GO:0005737">
    <property type="term" value="C:cytoplasm"/>
    <property type="evidence" value="ECO:0007669"/>
    <property type="project" value="UniProtKB-SubCell"/>
</dbReference>
<comment type="catalytic activity">
    <reaction evidence="1">
        <text>6-phospho-D-glucono-1,5-lactone + H2O = 6-phospho-D-gluconate + H(+)</text>
        <dbReference type="Rhea" id="RHEA:12556"/>
        <dbReference type="ChEBI" id="CHEBI:15377"/>
        <dbReference type="ChEBI" id="CHEBI:15378"/>
        <dbReference type="ChEBI" id="CHEBI:57955"/>
        <dbReference type="ChEBI" id="CHEBI:58759"/>
        <dbReference type="EC" id="3.1.1.31"/>
    </reaction>
</comment>
<dbReference type="GO" id="GO:0017057">
    <property type="term" value="F:6-phosphogluconolactonase activity"/>
    <property type="evidence" value="ECO:0007669"/>
    <property type="project" value="UniProtKB-EC"/>
</dbReference>
<dbReference type="Pfam" id="PF01182">
    <property type="entry name" value="Glucosamine_iso"/>
    <property type="match status" value="1"/>
</dbReference>
<evidence type="ECO:0000256" key="6">
    <source>
        <dbReference type="ARBA" id="ARBA00022801"/>
    </source>
</evidence>
<dbReference type="NCBIfam" id="TIGR01198">
    <property type="entry name" value="pgl"/>
    <property type="match status" value="1"/>
</dbReference>
<dbReference type="InterPro" id="IPR005900">
    <property type="entry name" value="6-phosphogluconolactonase_DevB"/>
</dbReference>
<evidence type="ECO:0000256" key="7">
    <source>
        <dbReference type="RuleBase" id="RU365095"/>
    </source>
</evidence>
<dbReference type="CDD" id="cd01400">
    <property type="entry name" value="6PGL"/>
    <property type="match status" value="1"/>
</dbReference>
<dbReference type="AlphaFoldDB" id="A0AA91PV00"/>
<dbReference type="InterPro" id="IPR039104">
    <property type="entry name" value="6PGL"/>
</dbReference>
<dbReference type="KEGG" id="clus:A9F13_28g00220"/>
<evidence type="ECO:0000259" key="8">
    <source>
        <dbReference type="Pfam" id="PF01182"/>
    </source>
</evidence>
<dbReference type="GO" id="GO:0006098">
    <property type="term" value="P:pentose-phosphate shunt"/>
    <property type="evidence" value="ECO:0007669"/>
    <property type="project" value="InterPro"/>
</dbReference>
<dbReference type="InterPro" id="IPR037171">
    <property type="entry name" value="NagB/RpiA_transferase-like"/>
</dbReference>
<protein>
    <recommendedName>
        <fullName evidence="7">6-phosphogluconolactonase-like protein</fullName>
    </recommendedName>
</protein>
<dbReference type="PANTHER" id="PTHR11054">
    <property type="entry name" value="6-PHOSPHOGLUCONOLACTONASE"/>
    <property type="match status" value="1"/>
</dbReference>